<feature type="compositionally biased region" description="Polar residues" evidence="3">
    <location>
        <begin position="163"/>
        <end position="180"/>
    </location>
</feature>
<evidence type="ECO:0000256" key="2">
    <source>
        <dbReference type="RuleBase" id="RU369065"/>
    </source>
</evidence>
<dbReference type="InterPro" id="IPR010399">
    <property type="entry name" value="Tify_dom"/>
</dbReference>
<dbReference type="AlphaFoldDB" id="A0AAV8TMS4"/>
<evidence type="ECO:0000256" key="3">
    <source>
        <dbReference type="SAM" id="MobiDB-lite"/>
    </source>
</evidence>
<dbReference type="Pfam" id="PF09425">
    <property type="entry name" value="Jas_motif"/>
    <property type="match status" value="1"/>
</dbReference>
<dbReference type="EMBL" id="JAIWQS010000004">
    <property type="protein sequence ID" value="KAJ8767424.1"/>
    <property type="molecule type" value="Genomic_DNA"/>
</dbReference>
<accession>A0AAV8TMS4</accession>
<organism evidence="5 6">
    <name type="scientific">Erythroxylum novogranatense</name>
    <dbReference type="NCBI Taxonomy" id="1862640"/>
    <lineage>
        <taxon>Eukaryota</taxon>
        <taxon>Viridiplantae</taxon>
        <taxon>Streptophyta</taxon>
        <taxon>Embryophyta</taxon>
        <taxon>Tracheophyta</taxon>
        <taxon>Spermatophyta</taxon>
        <taxon>Magnoliopsida</taxon>
        <taxon>eudicotyledons</taxon>
        <taxon>Gunneridae</taxon>
        <taxon>Pentapetalae</taxon>
        <taxon>rosids</taxon>
        <taxon>fabids</taxon>
        <taxon>Malpighiales</taxon>
        <taxon>Erythroxylaceae</taxon>
        <taxon>Erythroxylum</taxon>
    </lineage>
</organism>
<dbReference type="PROSITE" id="PS51320">
    <property type="entry name" value="TIFY"/>
    <property type="match status" value="1"/>
</dbReference>
<proteinExistence type="inferred from homology"/>
<dbReference type="Proteomes" id="UP001159364">
    <property type="component" value="Linkage Group LG04"/>
</dbReference>
<dbReference type="SMART" id="SM00979">
    <property type="entry name" value="TIFY"/>
    <property type="match status" value="1"/>
</dbReference>
<dbReference type="GO" id="GO:0009611">
    <property type="term" value="P:response to wounding"/>
    <property type="evidence" value="ECO:0007669"/>
    <property type="project" value="UniProtKB-UniRule"/>
</dbReference>
<dbReference type="GO" id="GO:0005634">
    <property type="term" value="C:nucleus"/>
    <property type="evidence" value="ECO:0007669"/>
    <property type="project" value="UniProtKB-SubCell"/>
</dbReference>
<dbReference type="InterPro" id="IPR018467">
    <property type="entry name" value="CCT_CS"/>
</dbReference>
<sequence>MFMPSSVEFDGQGMTTRSPEMASFSHKCSLLSQYFKESGSFGDLSLGIKYANKNVNATTDMTNRTVATMNLFPVDEKLGDVLNQNMEIPRSVRPMELFPQQTGLTEDVDNKNDSSVNRSVTSEPQSAQMTIFYAGRVIVIDDLPADKAKEILFIAAKGSSQFHTACPSNPAKSQPASTPNMAKIPAECSSSVPSRSNPIPNFSNNILKESNQAFPQPIAVDVPIARRASLHRFLEKRKDRITARAPYPTANAVENKSWLGLAAQSSQ</sequence>
<gene>
    <name evidence="5" type="ORF">K2173_017468</name>
</gene>
<keyword evidence="6" id="KW-1185">Reference proteome</keyword>
<comment type="caution">
    <text evidence="5">The sequence shown here is derived from an EMBL/GenBank/DDBJ whole genome shotgun (WGS) entry which is preliminary data.</text>
</comment>
<feature type="domain" description="Tify" evidence="4">
    <location>
        <begin position="122"/>
        <end position="157"/>
    </location>
</feature>
<dbReference type="GO" id="GO:2000022">
    <property type="term" value="P:regulation of jasmonic acid mediated signaling pathway"/>
    <property type="evidence" value="ECO:0007669"/>
    <property type="project" value="UniProtKB-UniRule"/>
</dbReference>
<comment type="domain">
    <text evidence="2">The jas domain is required for interaction with COI1.</text>
</comment>
<evidence type="ECO:0000313" key="5">
    <source>
        <dbReference type="EMBL" id="KAJ8767424.1"/>
    </source>
</evidence>
<dbReference type="PANTHER" id="PTHR33077:SF140">
    <property type="entry name" value="PROTEIN TIFY 10B"/>
    <property type="match status" value="1"/>
</dbReference>
<protein>
    <recommendedName>
        <fullName evidence="2">Protein TIFY</fullName>
    </recommendedName>
    <alternativeName>
        <fullName evidence="2">Jasmonate ZIM domain-containing protein</fullName>
    </alternativeName>
</protein>
<dbReference type="Pfam" id="PF06200">
    <property type="entry name" value="tify"/>
    <property type="match status" value="1"/>
</dbReference>
<comment type="function">
    <text evidence="2">Repressor of jasmonate responses.</text>
</comment>
<evidence type="ECO:0000259" key="4">
    <source>
        <dbReference type="PROSITE" id="PS51320"/>
    </source>
</evidence>
<comment type="similarity">
    <text evidence="1 2">Belongs to the TIFY/JAZ family.</text>
</comment>
<dbReference type="PANTHER" id="PTHR33077">
    <property type="entry name" value="PROTEIN TIFY 4A-RELATED-RELATED"/>
    <property type="match status" value="1"/>
</dbReference>
<keyword evidence="2" id="KW-1184">Jasmonic acid signaling pathway</keyword>
<evidence type="ECO:0000313" key="6">
    <source>
        <dbReference type="Proteomes" id="UP001159364"/>
    </source>
</evidence>
<name>A0AAV8TMS4_9ROSI</name>
<comment type="subcellular location">
    <subcellularLocation>
        <location evidence="2">Nucleus</location>
    </subcellularLocation>
</comment>
<reference evidence="5 6" key="1">
    <citation type="submission" date="2021-09" db="EMBL/GenBank/DDBJ databases">
        <title>Genomic insights and catalytic innovation underlie evolution of tropane alkaloids biosynthesis.</title>
        <authorList>
            <person name="Wang Y.-J."/>
            <person name="Tian T."/>
            <person name="Huang J.-P."/>
            <person name="Huang S.-X."/>
        </authorList>
    </citation>
    <scope>NUCLEOTIDE SEQUENCE [LARGE SCALE GENOMIC DNA]</scope>
    <source>
        <strain evidence="5">KIB-2018</strain>
        <tissue evidence="5">Leaf</tissue>
    </source>
</reference>
<dbReference type="GO" id="GO:0031347">
    <property type="term" value="P:regulation of defense response"/>
    <property type="evidence" value="ECO:0007669"/>
    <property type="project" value="UniProtKB-UniRule"/>
</dbReference>
<feature type="region of interest" description="Disordered" evidence="3">
    <location>
        <begin position="163"/>
        <end position="195"/>
    </location>
</feature>
<dbReference type="InterPro" id="IPR040390">
    <property type="entry name" value="TIFY/JAZ"/>
</dbReference>
<keyword evidence="2" id="KW-0539">Nucleus</keyword>
<evidence type="ECO:0000256" key="1">
    <source>
        <dbReference type="ARBA" id="ARBA00008614"/>
    </source>
</evidence>
<feature type="region of interest" description="Disordered" evidence="3">
    <location>
        <begin position="102"/>
        <end position="121"/>
    </location>
</feature>